<feature type="compositionally biased region" description="Basic residues" evidence="1">
    <location>
        <begin position="39"/>
        <end position="57"/>
    </location>
</feature>
<dbReference type="RefSeq" id="WP_231328784.1">
    <property type="nucleotide sequence ID" value="NZ_CP059572.1"/>
</dbReference>
<feature type="region of interest" description="Disordered" evidence="1">
    <location>
        <begin position="35"/>
        <end position="76"/>
    </location>
</feature>
<evidence type="ECO:0000256" key="1">
    <source>
        <dbReference type="SAM" id="MobiDB-lite"/>
    </source>
</evidence>
<feature type="compositionally biased region" description="Low complexity" evidence="1">
    <location>
        <begin position="58"/>
        <end position="76"/>
    </location>
</feature>
<keyword evidence="3" id="KW-1185">Reference proteome</keyword>
<name>A0ABX8QY56_9ACTN</name>
<sequence>MFLVLCGAMLVASTFLGALPLVLAAMAGAIALGAEGAARRRSRGAHRRVRGTHRRPRAAPAAGTPAAAPPAGEAATGADEVIVQDGAVVRDAAPVEAGKSGTAR</sequence>
<evidence type="ECO:0000313" key="2">
    <source>
        <dbReference type="EMBL" id="QXJ23104.1"/>
    </source>
</evidence>
<proteinExistence type="predicted"/>
<organism evidence="2 3">
    <name type="scientific">Actinomadura graeca</name>
    <dbReference type="NCBI Taxonomy" id="2750812"/>
    <lineage>
        <taxon>Bacteria</taxon>
        <taxon>Bacillati</taxon>
        <taxon>Actinomycetota</taxon>
        <taxon>Actinomycetes</taxon>
        <taxon>Streptosporangiales</taxon>
        <taxon>Thermomonosporaceae</taxon>
        <taxon>Actinomadura</taxon>
    </lineage>
</organism>
<evidence type="ECO:0000313" key="3">
    <source>
        <dbReference type="Proteomes" id="UP001049518"/>
    </source>
</evidence>
<reference evidence="2" key="1">
    <citation type="submission" date="2020-07" db="EMBL/GenBank/DDBJ databases">
        <authorList>
            <person name="Tarantini F.S."/>
            <person name="Hong K.W."/>
            <person name="Chan K.G."/>
        </authorList>
    </citation>
    <scope>NUCLEOTIDE SEQUENCE</scope>
    <source>
        <strain evidence="2">32-07</strain>
    </source>
</reference>
<accession>A0ABX8QY56</accession>
<gene>
    <name evidence="2" type="ORF">AGRA3207_004220</name>
</gene>
<protein>
    <submittedName>
        <fullName evidence="2">Uncharacterized protein</fullName>
    </submittedName>
</protein>
<dbReference type="EMBL" id="CP059572">
    <property type="protein sequence ID" value="QXJ23104.1"/>
    <property type="molecule type" value="Genomic_DNA"/>
</dbReference>
<dbReference type="Proteomes" id="UP001049518">
    <property type="component" value="Chromosome"/>
</dbReference>